<reference evidence="2" key="1">
    <citation type="submission" date="2013-11" db="EMBL/GenBank/DDBJ databases">
        <authorList>
            <person name="Hoang H.T."/>
            <person name="Killian M.L."/>
            <person name="Madson D.M."/>
            <person name="Arruda P.H.E."/>
            <person name="Sun D."/>
            <person name="Schwartz K.J."/>
            <person name="Yoon K."/>
        </authorList>
    </citation>
    <scope>NUCLEOTIDE SEQUENCE [LARGE SCALE GENOMIC DNA]</scope>
    <source>
        <strain evidence="2">CDK2</strain>
    </source>
</reference>
<dbReference type="AlphaFoldDB" id="A0A0P7GRI9"/>
<organism evidence="1 2">
    <name type="scientific">Halolamina pelagica</name>
    <dbReference type="NCBI Taxonomy" id="699431"/>
    <lineage>
        <taxon>Archaea</taxon>
        <taxon>Methanobacteriati</taxon>
        <taxon>Methanobacteriota</taxon>
        <taxon>Stenosarchaea group</taxon>
        <taxon>Halobacteria</taxon>
        <taxon>Halobacteriales</taxon>
        <taxon>Haloferacaceae</taxon>
    </lineage>
</organism>
<protein>
    <submittedName>
        <fullName evidence="1">Uncharacterized protein</fullName>
    </submittedName>
</protein>
<gene>
    <name evidence="1" type="ORF">SY89_02135</name>
</gene>
<dbReference type="EMBL" id="LGUC01000001">
    <property type="protein sequence ID" value="KPN31390.1"/>
    <property type="molecule type" value="Genomic_DNA"/>
</dbReference>
<comment type="caution">
    <text evidence="1">The sequence shown here is derived from an EMBL/GenBank/DDBJ whole genome shotgun (WGS) entry which is preliminary data.</text>
</comment>
<name>A0A0P7GRI9_9EURY</name>
<sequence>MTEVRELAPGLIELQTDKHIEELEKDGSVVAIYEKDSEGAKVIVDISENLTDNLSYIY</sequence>
<keyword evidence="2" id="KW-1185">Reference proteome</keyword>
<proteinExistence type="predicted"/>
<evidence type="ECO:0000313" key="1">
    <source>
        <dbReference type="EMBL" id="KPN31390.1"/>
    </source>
</evidence>
<dbReference type="RefSeq" id="WP_189319143.1">
    <property type="nucleotide sequence ID" value="NZ_LGUC01000001.1"/>
</dbReference>
<accession>A0A0P7GRI9</accession>
<dbReference type="Proteomes" id="UP000050535">
    <property type="component" value="Unassembled WGS sequence"/>
</dbReference>
<evidence type="ECO:0000313" key="2">
    <source>
        <dbReference type="Proteomes" id="UP000050535"/>
    </source>
</evidence>